<accession>A0ABD1JXK7</accession>
<dbReference type="AlphaFoldDB" id="A0ABD1JXK7"/>
<dbReference type="Pfam" id="PF00078">
    <property type="entry name" value="RVT_1"/>
    <property type="match status" value="1"/>
</dbReference>
<evidence type="ECO:0000259" key="10">
    <source>
        <dbReference type="PROSITE" id="PS50878"/>
    </source>
</evidence>
<evidence type="ECO:0000313" key="11">
    <source>
        <dbReference type="EMBL" id="KAL2091622.1"/>
    </source>
</evidence>
<dbReference type="GO" id="GO:0003964">
    <property type="term" value="F:RNA-directed DNA polymerase activity"/>
    <property type="evidence" value="ECO:0007669"/>
    <property type="project" value="UniProtKB-KW"/>
</dbReference>
<dbReference type="InterPro" id="IPR041373">
    <property type="entry name" value="RT_RNaseH"/>
</dbReference>
<dbReference type="InterPro" id="IPR043502">
    <property type="entry name" value="DNA/RNA_pol_sf"/>
</dbReference>
<dbReference type="Gene3D" id="3.10.20.370">
    <property type="match status" value="1"/>
</dbReference>
<dbReference type="SUPFAM" id="SSF56672">
    <property type="entry name" value="DNA/RNA polymerases"/>
    <property type="match status" value="1"/>
</dbReference>
<keyword evidence="8" id="KW-0695">RNA-directed DNA polymerase</keyword>
<dbReference type="Gene3D" id="3.30.70.270">
    <property type="match status" value="2"/>
</dbReference>
<dbReference type="CDD" id="cd09274">
    <property type="entry name" value="RNase_HI_RT_Ty3"/>
    <property type="match status" value="1"/>
</dbReference>
<dbReference type="Proteomes" id="UP001591681">
    <property type="component" value="Unassembled WGS sequence"/>
</dbReference>
<keyword evidence="3" id="KW-0808">Transferase</keyword>
<evidence type="ECO:0000256" key="2">
    <source>
        <dbReference type="ARBA" id="ARBA00012180"/>
    </source>
</evidence>
<dbReference type="Pfam" id="PF17917">
    <property type="entry name" value="RT_RNaseH"/>
    <property type="match status" value="1"/>
</dbReference>
<gene>
    <name evidence="11" type="ORF">ACEWY4_013885</name>
</gene>
<dbReference type="PANTHER" id="PTHR34072">
    <property type="entry name" value="ENZYMATIC POLYPROTEIN-RELATED"/>
    <property type="match status" value="1"/>
</dbReference>
<keyword evidence="7" id="KW-0378">Hydrolase</keyword>
<sequence length="340" mass="38859">MEEMLDTLRDDCCIPYLDDVLCFSKSFDDHVEVLRRVLQALQRHGVKLRPEKCELFRKEVRYVGRLVSADGVRVDPKDLEAVRALSDKRPQTVGDVRRLLGFLSYYRAYVQDFSRIARPLYELLQVKHGVEPPKPSRGKTKGPQLPSRTPVEWKAEHQQILERLIDTLTHPPVLAYPNFDQPFVLHTDASQLGLGAVLYQNQDGRMRVIGYGSQTLTAAERNYHLHSGKLEFLALKWAICDKFRDYLYYAPHFIVYTDNNPLTYVMSSAKLNAVGHRWVGELADFHFEIRYRPGKLNIDADTLSRCPLDIDSFMSDGMGGSPQHHESAAESARALSSDQP</sequence>
<evidence type="ECO:0000256" key="7">
    <source>
        <dbReference type="ARBA" id="ARBA00022801"/>
    </source>
</evidence>
<dbReference type="EMBL" id="JBHFQA010000011">
    <property type="protein sequence ID" value="KAL2091622.1"/>
    <property type="molecule type" value="Genomic_DNA"/>
</dbReference>
<evidence type="ECO:0000256" key="4">
    <source>
        <dbReference type="ARBA" id="ARBA00022695"/>
    </source>
</evidence>
<evidence type="ECO:0000256" key="9">
    <source>
        <dbReference type="SAM" id="MobiDB-lite"/>
    </source>
</evidence>
<dbReference type="PROSITE" id="PS50878">
    <property type="entry name" value="RT_POL"/>
    <property type="match status" value="1"/>
</dbReference>
<name>A0ABD1JXK7_9TELE</name>
<keyword evidence="5" id="KW-0540">Nuclease</keyword>
<organism evidence="11 12">
    <name type="scientific">Coilia grayii</name>
    <name type="common">Gray's grenadier anchovy</name>
    <dbReference type="NCBI Taxonomy" id="363190"/>
    <lineage>
        <taxon>Eukaryota</taxon>
        <taxon>Metazoa</taxon>
        <taxon>Chordata</taxon>
        <taxon>Craniata</taxon>
        <taxon>Vertebrata</taxon>
        <taxon>Euteleostomi</taxon>
        <taxon>Actinopterygii</taxon>
        <taxon>Neopterygii</taxon>
        <taxon>Teleostei</taxon>
        <taxon>Clupei</taxon>
        <taxon>Clupeiformes</taxon>
        <taxon>Clupeoidei</taxon>
        <taxon>Engraulidae</taxon>
        <taxon>Coilinae</taxon>
        <taxon>Coilia</taxon>
    </lineage>
</organism>
<evidence type="ECO:0000256" key="1">
    <source>
        <dbReference type="ARBA" id="ARBA00010879"/>
    </source>
</evidence>
<evidence type="ECO:0000313" key="12">
    <source>
        <dbReference type="Proteomes" id="UP001591681"/>
    </source>
</evidence>
<feature type="region of interest" description="Disordered" evidence="9">
    <location>
        <begin position="129"/>
        <end position="149"/>
    </location>
</feature>
<protein>
    <recommendedName>
        <fullName evidence="2">ribonuclease H</fullName>
        <ecNumber evidence="2">3.1.26.4</ecNumber>
    </recommendedName>
</protein>
<dbReference type="GO" id="GO:0004523">
    <property type="term" value="F:RNA-DNA hybrid ribonuclease activity"/>
    <property type="evidence" value="ECO:0007669"/>
    <property type="project" value="UniProtKB-EC"/>
</dbReference>
<evidence type="ECO:0000256" key="5">
    <source>
        <dbReference type="ARBA" id="ARBA00022722"/>
    </source>
</evidence>
<dbReference type="InterPro" id="IPR043128">
    <property type="entry name" value="Rev_trsase/Diguanyl_cyclase"/>
</dbReference>
<proteinExistence type="inferred from homology"/>
<comment type="similarity">
    <text evidence="1">Belongs to the beta type-B retroviral polymerase family. HERV class-II K(HML-2) pol subfamily.</text>
</comment>
<evidence type="ECO:0000256" key="6">
    <source>
        <dbReference type="ARBA" id="ARBA00022759"/>
    </source>
</evidence>
<evidence type="ECO:0000256" key="8">
    <source>
        <dbReference type="ARBA" id="ARBA00022918"/>
    </source>
</evidence>
<keyword evidence="12" id="KW-1185">Reference proteome</keyword>
<dbReference type="EC" id="3.1.26.4" evidence="2"/>
<feature type="domain" description="Reverse transcriptase" evidence="10">
    <location>
        <begin position="1"/>
        <end position="67"/>
    </location>
</feature>
<feature type="region of interest" description="Disordered" evidence="9">
    <location>
        <begin position="318"/>
        <end position="340"/>
    </location>
</feature>
<keyword evidence="4" id="KW-0548">Nucleotidyltransferase</keyword>
<comment type="caution">
    <text evidence="11">The sequence shown here is derived from an EMBL/GenBank/DDBJ whole genome shotgun (WGS) entry which is preliminary data.</text>
</comment>
<dbReference type="InterPro" id="IPR000477">
    <property type="entry name" value="RT_dom"/>
</dbReference>
<dbReference type="FunFam" id="3.10.20.370:FF:000001">
    <property type="entry name" value="Retrovirus-related Pol polyprotein from transposon 17.6-like protein"/>
    <property type="match status" value="1"/>
</dbReference>
<evidence type="ECO:0000256" key="3">
    <source>
        <dbReference type="ARBA" id="ARBA00022679"/>
    </source>
</evidence>
<keyword evidence="6" id="KW-0255">Endonuclease</keyword>
<dbReference type="PANTHER" id="PTHR34072:SF47">
    <property type="entry name" value="RIBONUCLEASE H"/>
    <property type="match status" value="1"/>
</dbReference>
<feature type="compositionally biased region" description="Low complexity" evidence="9">
    <location>
        <begin position="329"/>
        <end position="340"/>
    </location>
</feature>
<reference evidence="11 12" key="1">
    <citation type="submission" date="2024-09" db="EMBL/GenBank/DDBJ databases">
        <title>A chromosome-level genome assembly of Gray's grenadier anchovy, Coilia grayii.</title>
        <authorList>
            <person name="Fu Z."/>
        </authorList>
    </citation>
    <scope>NUCLEOTIDE SEQUENCE [LARGE SCALE GENOMIC DNA]</scope>
    <source>
        <strain evidence="11">G4</strain>
        <tissue evidence="11">Muscle</tissue>
    </source>
</reference>